<evidence type="ECO:0000313" key="2">
    <source>
        <dbReference type="EMBL" id="EAU86061.1"/>
    </source>
</evidence>
<reference evidence="2 3" key="1">
    <citation type="journal article" date="2010" name="Proc. Natl. Acad. Sci. U.S.A.">
        <title>Insights into evolution of multicellular fungi from the assembled chromosomes of the mushroom Coprinopsis cinerea (Coprinus cinereus).</title>
        <authorList>
            <person name="Stajich J.E."/>
            <person name="Wilke S.K."/>
            <person name="Ahren D."/>
            <person name="Au C.H."/>
            <person name="Birren B.W."/>
            <person name="Borodovsky M."/>
            <person name="Burns C."/>
            <person name="Canback B."/>
            <person name="Casselton L.A."/>
            <person name="Cheng C.K."/>
            <person name="Deng J."/>
            <person name="Dietrich F.S."/>
            <person name="Fargo D.C."/>
            <person name="Farman M.L."/>
            <person name="Gathman A.C."/>
            <person name="Goldberg J."/>
            <person name="Guigo R."/>
            <person name="Hoegger P.J."/>
            <person name="Hooker J.B."/>
            <person name="Huggins A."/>
            <person name="James T.Y."/>
            <person name="Kamada T."/>
            <person name="Kilaru S."/>
            <person name="Kodira C."/>
            <person name="Kues U."/>
            <person name="Kupfer D."/>
            <person name="Kwan H.S."/>
            <person name="Lomsadze A."/>
            <person name="Li W."/>
            <person name="Lilly W.W."/>
            <person name="Ma L.J."/>
            <person name="Mackey A.J."/>
            <person name="Manning G."/>
            <person name="Martin F."/>
            <person name="Muraguchi H."/>
            <person name="Natvig D.O."/>
            <person name="Palmerini H."/>
            <person name="Ramesh M.A."/>
            <person name="Rehmeyer C.J."/>
            <person name="Roe B.A."/>
            <person name="Shenoy N."/>
            <person name="Stanke M."/>
            <person name="Ter-Hovhannisyan V."/>
            <person name="Tunlid A."/>
            <person name="Velagapudi R."/>
            <person name="Vision T.J."/>
            <person name="Zeng Q."/>
            <person name="Zolan M.E."/>
            <person name="Pukkila P.J."/>
        </authorList>
    </citation>
    <scope>NUCLEOTIDE SEQUENCE [LARGE SCALE GENOMIC DNA]</scope>
    <source>
        <strain evidence="3">Okayama-7 / 130 / ATCC MYA-4618 / FGSC 9003</strain>
    </source>
</reference>
<dbReference type="PROSITE" id="PS50097">
    <property type="entry name" value="BTB"/>
    <property type="match status" value="1"/>
</dbReference>
<keyword evidence="3" id="KW-1185">Reference proteome</keyword>
<dbReference type="InterPro" id="IPR011333">
    <property type="entry name" value="SKP1/BTB/POZ_sf"/>
</dbReference>
<feature type="domain" description="BTB" evidence="1">
    <location>
        <begin position="23"/>
        <end position="107"/>
    </location>
</feature>
<dbReference type="eggNOG" id="ENOG502SM5B">
    <property type="taxonomic scope" value="Eukaryota"/>
</dbReference>
<evidence type="ECO:0000259" key="1">
    <source>
        <dbReference type="PROSITE" id="PS50097"/>
    </source>
</evidence>
<sequence length="314" mass="36002">MANGLSILGSTEDSKLRSLYWFEDATLILIIGDAHFRVHHPLISRHSNIFKTLPLPLNPQTVVLTAGNSNGALKNDTSSLIVQELVAARDFEILLAHLYHDEPLTQKSDLARVSAILRVSSPCQLDFPHLHTLAKNIFEQLVPADPLRLDPRIHSPYETLELASRHRLNSIRKSVLYWVVTTHHFEEGDTLEDQSSNVDLKRSRVTETDKKICEDLLGRIIEHFTPILYTPATGSHMPCTDRFADLWMPYVIQPSLENDGVYKPLETLERIKSIDWEKEGLCPECVAEKREEWTEEQKTAWEKIEQWIDSHQDD</sequence>
<dbReference type="OrthoDB" id="3249359at2759"/>
<dbReference type="InterPro" id="IPR000210">
    <property type="entry name" value="BTB/POZ_dom"/>
</dbReference>
<accession>A8NR77</accession>
<dbReference type="VEuPathDB" id="FungiDB:CC1G_07140"/>
<dbReference type="Gene3D" id="3.30.710.10">
    <property type="entry name" value="Potassium Channel Kv1.1, Chain A"/>
    <property type="match status" value="1"/>
</dbReference>
<comment type="caution">
    <text evidence="2">The sequence shown here is derived from an EMBL/GenBank/DDBJ whole genome shotgun (WGS) entry which is preliminary data.</text>
</comment>
<proteinExistence type="predicted"/>
<evidence type="ECO:0000313" key="3">
    <source>
        <dbReference type="Proteomes" id="UP000001861"/>
    </source>
</evidence>
<dbReference type="GeneID" id="6012251"/>
<dbReference type="InParanoid" id="A8NR77"/>
<dbReference type="Proteomes" id="UP000001861">
    <property type="component" value="Unassembled WGS sequence"/>
</dbReference>
<name>A8NR77_COPC7</name>
<dbReference type="RefSeq" id="XP_001835716.1">
    <property type="nucleotide sequence ID" value="XM_001835664.2"/>
</dbReference>
<dbReference type="STRING" id="240176.A8NR77"/>
<gene>
    <name evidence="2" type="ORF">CC1G_07140</name>
</gene>
<dbReference type="KEGG" id="cci:CC1G_07140"/>
<dbReference type="EMBL" id="AACS02000008">
    <property type="protein sequence ID" value="EAU86061.1"/>
    <property type="molecule type" value="Genomic_DNA"/>
</dbReference>
<dbReference type="AlphaFoldDB" id="A8NR77"/>
<organism evidence="2 3">
    <name type="scientific">Coprinopsis cinerea (strain Okayama-7 / 130 / ATCC MYA-4618 / FGSC 9003)</name>
    <name type="common">Inky cap fungus</name>
    <name type="synonym">Hormographiella aspergillata</name>
    <dbReference type="NCBI Taxonomy" id="240176"/>
    <lineage>
        <taxon>Eukaryota</taxon>
        <taxon>Fungi</taxon>
        <taxon>Dikarya</taxon>
        <taxon>Basidiomycota</taxon>
        <taxon>Agaricomycotina</taxon>
        <taxon>Agaricomycetes</taxon>
        <taxon>Agaricomycetidae</taxon>
        <taxon>Agaricales</taxon>
        <taxon>Agaricineae</taxon>
        <taxon>Psathyrellaceae</taxon>
        <taxon>Coprinopsis</taxon>
    </lineage>
</organism>
<protein>
    <recommendedName>
        <fullName evidence="1">BTB domain-containing protein</fullName>
    </recommendedName>
</protein>
<dbReference type="OMA" id="MPLVIQP"/>